<evidence type="ECO:0000313" key="1">
    <source>
        <dbReference type="EMBL" id="ETO29404.1"/>
    </source>
</evidence>
<dbReference type="SUPFAM" id="SSF158745">
    <property type="entry name" value="LanC-like"/>
    <property type="match status" value="1"/>
</dbReference>
<keyword evidence="2" id="KW-1185">Reference proteome</keyword>
<proteinExistence type="predicted"/>
<evidence type="ECO:0000313" key="2">
    <source>
        <dbReference type="Proteomes" id="UP000023152"/>
    </source>
</evidence>
<dbReference type="AlphaFoldDB" id="X6NUF1"/>
<protein>
    <submittedName>
        <fullName evidence="1">Uncharacterized protein</fullName>
    </submittedName>
</protein>
<reference evidence="1 2" key="1">
    <citation type="journal article" date="2013" name="Curr. Biol.">
        <title>The Genome of the Foraminiferan Reticulomyxa filosa.</title>
        <authorList>
            <person name="Glockner G."/>
            <person name="Hulsmann N."/>
            <person name="Schleicher M."/>
            <person name="Noegel A.A."/>
            <person name="Eichinger L."/>
            <person name="Gallinger C."/>
            <person name="Pawlowski J."/>
            <person name="Sierra R."/>
            <person name="Euteneuer U."/>
            <person name="Pillet L."/>
            <person name="Moustafa A."/>
            <person name="Platzer M."/>
            <person name="Groth M."/>
            <person name="Szafranski K."/>
            <person name="Schliwa M."/>
        </authorList>
    </citation>
    <scope>NUCLEOTIDE SEQUENCE [LARGE SCALE GENOMIC DNA]</scope>
</reference>
<sequence length="131" mass="14553">MKSGVWTIASIISNLTNNAANVSHYLKNIQDTFSEVNTAIVTGAYNSTSFDLYIEGIDEGLSGMLFAGMLVNEWYGKIIVDPNMMKNISYFIIQRGMASGEMFGHDWMMFENPNLPGCYDWGMGHGNGGRF</sequence>
<accession>X6NUF1</accession>
<dbReference type="Proteomes" id="UP000023152">
    <property type="component" value="Unassembled WGS sequence"/>
</dbReference>
<name>X6NUF1_RETFI</name>
<gene>
    <name evidence="1" type="ORF">RFI_07715</name>
</gene>
<comment type="caution">
    <text evidence="1">The sequence shown here is derived from an EMBL/GenBank/DDBJ whole genome shotgun (WGS) entry which is preliminary data.</text>
</comment>
<dbReference type="EMBL" id="ASPP01006084">
    <property type="protein sequence ID" value="ETO29404.1"/>
    <property type="molecule type" value="Genomic_DNA"/>
</dbReference>
<organism evidence="1 2">
    <name type="scientific">Reticulomyxa filosa</name>
    <dbReference type="NCBI Taxonomy" id="46433"/>
    <lineage>
        <taxon>Eukaryota</taxon>
        <taxon>Sar</taxon>
        <taxon>Rhizaria</taxon>
        <taxon>Retaria</taxon>
        <taxon>Foraminifera</taxon>
        <taxon>Monothalamids</taxon>
        <taxon>Reticulomyxidae</taxon>
        <taxon>Reticulomyxa</taxon>
    </lineage>
</organism>